<dbReference type="InterPro" id="IPR050696">
    <property type="entry name" value="FtsA/MreB"/>
</dbReference>
<reference evidence="2 3" key="1">
    <citation type="journal article" date="2021" name="bioRxiv">
        <title>Unraveling nitrogen, sulfur and carbon metabolic pathways and microbial community transcriptional responses to substrate deprivation and toxicity stresses in a bioreactor mimicking anoxic brackish coastal sediment conditions.</title>
        <authorList>
            <person name="Martins P.D."/>
            <person name="Echeveste M.J."/>
            <person name="Arshad A."/>
            <person name="Kurth J."/>
            <person name="Ouboter H."/>
            <person name="Jetten M.S.M."/>
            <person name="Welte C.U."/>
        </authorList>
    </citation>
    <scope>NUCLEOTIDE SEQUENCE [LARGE SCALE GENOMIC DNA]</scope>
    <source>
        <strain evidence="2">MAG_38</strain>
    </source>
</reference>
<comment type="caution">
    <text evidence="2">The sequence shown here is derived from an EMBL/GenBank/DDBJ whole genome shotgun (WGS) entry which is preliminary data.</text>
</comment>
<evidence type="ECO:0000313" key="3">
    <source>
        <dbReference type="Proteomes" id="UP001197609"/>
    </source>
</evidence>
<dbReference type="PANTHER" id="PTHR32432:SF3">
    <property type="entry name" value="ETHANOLAMINE UTILIZATION PROTEIN EUTJ"/>
    <property type="match status" value="1"/>
</dbReference>
<dbReference type="Pfam" id="PF11104">
    <property type="entry name" value="PilM_2"/>
    <property type="match status" value="1"/>
</dbReference>
<name>A0AAJ1AGK3_9BACT</name>
<proteinExistence type="predicted"/>
<dbReference type="Pfam" id="PF05137">
    <property type="entry name" value="PilN"/>
    <property type="match status" value="1"/>
</dbReference>
<dbReference type="InterPro" id="IPR007813">
    <property type="entry name" value="PilN"/>
</dbReference>
<dbReference type="InterPro" id="IPR043129">
    <property type="entry name" value="ATPase_NBD"/>
</dbReference>
<dbReference type="AlphaFoldDB" id="A0AAJ1AGK3"/>
<dbReference type="SUPFAM" id="SSF53067">
    <property type="entry name" value="Actin-like ATPase domain"/>
    <property type="match status" value="1"/>
</dbReference>
<gene>
    <name evidence="2" type="primary">pilM</name>
    <name evidence="2" type="ORF">K8G79_00230</name>
</gene>
<organism evidence="2 3">
    <name type="scientific">Candidatus Methylomirabilis tolerans</name>
    <dbReference type="NCBI Taxonomy" id="3123416"/>
    <lineage>
        <taxon>Bacteria</taxon>
        <taxon>Candidatus Methylomirabilota</taxon>
        <taxon>Candidatus Methylomirabilia</taxon>
        <taxon>Candidatus Methylomirabilales</taxon>
        <taxon>Candidatus Methylomirabilaceae</taxon>
        <taxon>Candidatus Methylomirabilis</taxon>
    </lineage>
</organism>
<protein>
    <submittedName>
        <fullName evidence="2">Pilus assembly protein PilM</fullName>
    </submittedName>
</protein>
<sequence>MTLGELIPRPKVSLGIDIRGGLLCHALLSKAFGQVQLLDWGIEELPAEEKDRPEVLKEKLAGLVTRLPKRPVLVAVGLPRRLVTMRLISMPAVDEEEMKGILDYEVERHVPFPPEEAQYDFQVLERDAEKATVLLAAARKEEVGRYLTLLQEAGITPTAVGVSTVASLNALLYNQDRGAEPLRALIDLRNGEAELGLAKQGIFRYSRYLTLGQAAPIDVLAPEISTLFAHREADGGRQAGRISIAGTGVGRGDLLRHLAERTGLEVEFLQPFRRIKAKGVDPQVAHSLGMAVGLALNGLVTLPLDIDLLPKELVPPRRDPSLAMTFRLVALIVALGLAYLVNGAIRERRALAELTVMLNRVQTEAAKVELLKGEVASLAGQITTLETIDREEVRKLDVLRELFQVLPKGVTLTLFTVEKREAKIGGIITGSASDLISILEQSPLFENAQFTSPVAQRGAEGQEFQIKALLEARKEKRP</sequence>
<dbReference type="EMBL" id="JAIOIU010000006">
    <property type="protein sequence ID" value="MBZ0158573.1"/>
    <property type="molecule type" value="Genomic_DNA"/>
</dbReference>
<evidence type="ECO:0000256" key="1">
    <source>
        <dbReference type="SAM" id="Phobius"/>
    </source>
</evidence>
<keyword evidence="1" id="KW-0812">Transmembrane</keyword>
<accession>A0AAJ1AGK3</accession>
<dbReference type="Proteomes" id="UP001197609">
    <property type="component" value="Unassembled WGS sequence"/>
</dbReference>
<keyword evidence="1" id="KW-1133">Transmembrane helix</keyword>
<evidence type="ECO:0000313" key="2">
    <source>
        <dbReference type="EMBL" id="MBZ0158573.1"/>
    </source>
</evidence>
<dbReference type="InterPro" id="IPR005883">
    <property type="entry name" value="PilM"/>
</dbReference>
<feature type="transmembrane region" description="Helical" evidence="1">
    <location>
        <begin position="324"/>
        <end position="341"/>
    </location>
</feature>
<keyword evidence="1" id="KW-0472">Membrane</keyword>
<dbReference type="Gene3D" id="3.30.1490.300">
    <property type="match status" value="1"/>
</dbReference>
<dbReference type="PANTHER" id="PTHR32432">
    <property type="entry name" value="CELL DIVISION PROTEIN FTSA-RELATED"/>
    <property type="match status" value="1"/>
</dbReference>